<dbReference type="EMBL" id="JBEUOH010000027">
    <property type="protein sequence ID" value="KAL0859605.1"/>
    <property type="molecule type" value="Genomic_DNA"/>
</dbReference>
<sequence>MSQEYFISFQKQQLHLIYKILYPVGFDSLASRPASMRRGTNSGPLSPLTVPTTSQHGSALDPVQEDFLAPDQPSLWGMPPTTSPLQPVVKSFRVKTRGRARRSFGGRTVGSRRGTARRYVMKTVEPLTEIYMTDDLIPEDLIASVRSVIHQRESKMEHSVVREGRDGEEVFARFEWSSMDSFLPIEETFKPQRTGATEYHSTPYSAFRSYWDDGILHHIVQETNRTASKTFQKEWVPTNLHEILVLFSFWIMLGIVRLPSYKSCFSTSPLLETTVFRRMFTRKRYEDLVRALHFVDSPAEEVVPNACPVSFQANYTPSKDIFIDESLILWKGRYDIRQYIRAKAAKKGIKTFELCESATGYLWSFVVYSGRNSSFDTDRYSRLQKSTEVVLTLMEPMLNKGYRLFLDNWFNSPLLCRFLKRNGTDCVGTLRPNRQHVPPLIDLCKLQQGQVVGRHSGDVCVMAWQDKKKVTTISTCHGIAQGLATVSSAPSKQSFKPQVVLDYNKFIGSIDLKDQMLEPYLLGRKRCTDWHMKIFKWLLNCSILNARILVQSSTGQHQDHADFRLDLVEAILSTHLPLCPVTRTQQKTRYNLPPSTRNPDLQSHWPIRVAQNPGDAAKGRQSRKQCFWCTRAGRKNHKSPYKCEQCDVPLCVEGCFKAYHLSS</sequence>
<evidence type="ECO:0000259" key="3">
    <source>
        <dbReference type="Pfam" id="PF13843"/>
    </source>
</evidence>
<dbReference type="Pfam" id="PF13842">
    <property type="entry name" value="zf-Tnp_2"/>
    <property type="match status" value="1"/>
</dbReference>
<dbReference type="Pfam" id="PF13843">
    <property type="entry name" value="DDE_Tnp_1_7"/>
    <property type="match status" value="1"/>
</dbReference>
<keyword evidence="5" id="KW-1185">Reference proteome</keyword>
<dbReference type="InterPro" id="IPR032718">
    <property type="entry name" value="PGBD4_Znf_C"/>
</dbReference>
<dbReference type="PANTHER" id="PTHR46599">
    <property type="entry name" value="PIGGYBAC TRANSPOSABLE ELEMENT-DERIVED PROTEIN 4"/>
    <property type="match status" value="1"/>
</dbReference>
<evidence type="ECO:0008006" key="6">
    <source>
        <dbReference type="Google" id="ProtNLM"/>
    </source>
</evidence>
<evidence type="ECO:0000259" key="2">
    <source>
        <dbReference type="Pfam" id="PF13842"/>
    </source>
</evidence>
<gene>
    <name evidence="4" type="ORF">ABMA27_010736</name>
</gene>
<name>A0ABR3H4U3_LOXSC</name>
<dbReference type="PANTHER" id="PTHR46599:SF3">
    <property type="entry name" value="PIGGYBAC TRANSPOSABLE ELEMENT-DERIVED PROTEIN 4"/>
    <property type="match status" value="1"/>
</dbReference>
<evidence type="ECO:0000256" key="1">
    <source>
        <dbReference type="SAM" id="MobiDB-lite"/>
    </source>
</evidence>
<dbReference type="InterPro" id="IPR029526">
    <property type="entry name" value="PGBD"/>
</dbReference>
<feature type="region of interest" description="Disordered" evidence="1">
    <location>
        <begin position="34"/>
        <end position="58"/>
    </location>
</feature>
<reference evidence="4 5" key="1">
    <citation type="submission" date="2024-06" db="EMBL/GenBank/DDBJ databases">
        <title>A chromosome-level genome assembly of beet webworm, Loxostege sticticalis.</title>
        <authorList>
            <person name="Zhang Y."/>
        </authorList>
    </citation>
    <scope>NUCLEOTIDE SEQUENCE [LARGE SCALE GENOMIC DNA]</scope>
    <source>
        <strain evidence="4">AQ026</strain>
        <tissue evidence="4">Whole body</tissue>
    </source>
</reference>
<dbReference type="Proteomes" id="UP001549920">
    <property type="component" value="Unassembled WGS sequence"/>
</dbReference>
<protein>
    <recommendedName>
        <fullName evidence="6">Transposase</fullName>
    </recommendedName>
</protein>
<evidence type="ECO:0000313" key="5">
    <source>
        <dbReference type="Proteomes" id="UP001549920"/>
    </source>
</evidence>
<proteinExistence type="predicted"/>
<organism evidence="4 5">
    <name type="scientific">Loxostege sticticalis</name>
    <name type="common">Beet webworm moth</name>
    <dbReference type="NCBI Taxonomy" id="481309"/>
    <lineage>
        <taxon>Eukaryota</taxon>
        <taxon>Metazoa</taxon>
        <taxon>Ecdysozoa</taxon>
        <taxon>Arthropoda</taxon>
        <taxon>Hexapoda</taxon>
        <taxon>Insecta</taxon>
        <taxon>Pterygota</taxon>
        <taxon>Neoptera</taxon>
        <taxon>Endopterygota</taxon>
        <taxon>Lepidoptera</taxon>
        <taxon>Glossata</taxon>
        <taxon>Ditrysia</taxon>
        <taxon>Pyraloidea</taxon>
        <taxon>Crambidae</taxon>
        <taxon>Pyraustinae</taxon>
        <taxon>Loxostege</taxon>
    </lineage>
</organism>
<accession>A0ABR3H4U3</accession>
<comment type="caution">
    <text evidence="4">The sequence shown here is derived from an EMBL/GenBank/DDBJ whole genome shotgun (WGS) entry which is preliminary data.</text>
</comment>
<feature type="compositionally biased region" description="Polar residues" evidence="1">
    <location>
        <begin position="38"/>
        <end position="57"/>
    </location>
</feature>
<feature type="domain" description="PiggyBac transposable element-derived protein" evidence="3">
    <location>
        <begin position="202"/>
        <end position="546"/>
    </location>
</feature>
<evidence type="ECO:0000313" key="4">
    <source>
        <dbReference type="EMBL" id="KAL0859605.1"/>
    </source>
</evidence>
<feature type="domain" description="PiggyBac transposable element-derived protein 4 C-terminal zinc-finger" evidence="2">
    <location>
        <begin position="619"/>
        <end position="661"/>
    </location>
</feature>